<dbReference type="Pfam" id="PF16669">
    <property type="entry name" value="TTC5_OB"/>
    <property type="match status" value="1"/>
</dbReference>
<dbReference type="STRING" id="3983.A0A2C9VND9"/>
<feature type="domain" description="Tetratricopeptide repeat protein 5 OB fold" evidence="2">
    <location>
        <begin position="302"/>
        <end position="413"/>
    </location>
</feature>
<sequence>MSTTGSRQEGEDLWAEVARAAEDLYNLRDTYFPSNPLDKISKLQAQSDLSLNLLDSIPLEERKSSIQRAKYEYLRGKILDVLPDYKKEAEDHLSKAVKLNPSLADAWLCLGNCIWKKGDLSAARNCFNLALSKGPNKKILSLLSMLERRMAQGAENQATLVEQSIQHAKDAISLDVKDGYSWYNLGNAFLTSFFVTGAWDHSKLLQALKAYQNAEKDEKMKSNPDLYFNSATVNKYLENYERALSGFEAAALKDPSLNASEEVQKIANLLDKLENLMRGQARAKRLASMASSLVAINSNSSHKRVTIDMLLDGLNKGVAVVGKVLLFVKHDNVTPLYYLVCDSNQICFVLSVYGISKDAIKEGDQLTLLEPHYHFVDFSWKEKHFDFKSIRVDFIEQVLVNGKALLRQHAVRSSIYAQHKP</sequence>
<gene>
    <name evidence="3" type="ORF">MANES_06G062500v8</name>
</gene>
<accession>A0A2C9VND9</accession>
<dbReference type="SMART" id="SM00028">
    <property type="entry name" value="TPR"/>
    <property type="match status" value="3"/>
</dbReference>
<dbReference type="PROSITE" id="PS50005">
    <property type="entry name" value="TPR"/>
    <property type="match status" value="1"/>
</dbReference>
<dbReference type="InterPro" id="IPR011990">
    <property type="entry name" value="TPR-like_helical_dom_sf"/>
</dbReference>
<comment type="caution">
    <text evidence="3">The sequence shown here is derived from an EMBL/GenBank/DDBJ whole genome shotgun (WGS) entry which is preliminary data.</text>
</comment>
<dbReference type="OrthoDB" id="423589at2759"/>
<dbReference type="PANTHER" id="PTHR26312">
    <property type="entry name" value="TETRATRICOPEPTIDE REPEAT PROTEIN 5"/>
    <property type="match status" value="1"/>
</dbReference>
<dbReference type="OMA" id="DECKGYE"/>
<dbReference type="Proteomes" id="UP000091857">
    <property type="component" value="Chromosome 6"/>
</dbReference>
<proteinExistence type="predicted"/>
<dbReference type="EMBL" id="CM004392">
    <property type="protein sequence ID" value="OAY47223.1"/>
    <property type="molecule type" value="Genomic_DNA"/>
</dbReference>
<evidence type="ECO:0000259" key="2">
    <source>
        <dbReference type="Pfam" id="PF16669"/>
    </source>
</evidence>
<dbReference type="PANTHER" id="PTHR26312:SF194">
    <property type="entry name" value="OS01G0506200 PROTEIN"/>
    <property type="match status" value="1"/>
</dbReference>
<dbReference type="Gramene" id="Manes.06G062500.1.v8.1">
    <property type="protein sequence ID" value="Manes.06G062500.1.v8.1.CDS"/>
    <property type="gene ID" value="Manes.06G062500.v8.1"/>
</dbReference>
<evidence type="ECO:0000313" key="4">
    <source>
        <dbReference type="Proteomes" id="UP000091857"/>
    </source>
</evidence>
<name>A0A2C9VND9_MANES</name>
<keyword evidence="1" id="KW-0802">TPR repeat</keyword>
<keyword evidence="4" id="KW-1185">Reference proteome</keyword>
<dbReference type="Pfam" id="PF13432">
    <property type="entry name" value="TPR_16"/>
    <property type="match status" value="1"/>
</dbReference>
<dbReference type="SUPFAM" id="SSF48452">
    <property type="entry name" value="TPR-like"/>
    <property type="match status" value="1"/>
</dbReference>
<dbReference type="InterPro" id="IPR032076">
    <property type="entry name" value="TTC5_OB"/>
</dbReference>
<reference evidence="4" key="1">
    <citation type="journal article" date="2016" name="Nat. Biotechnol.">
        <title>Sequencing wild and cultivated cassava and related species reveals extensive interspecific hybridization and genetic diversity.</title>
        <authorList>
            <person name="Bredeson J.V."/>
            <person name="Lyons J.B."/>
            <person name="Prochnik S.E."/>
            <person name="Wu G.A."/>
            <person name="Ha C.M."/>
            <person name="Edsinger-Gonzales E."/>
            <person name="Grimwood J."/>
            <person name="Schmutz J."/>
            <person name="Rabbi I.Y."/>
            <person name="Egesi C."/>
            <person name="Nauluvula P."/>
            <person name="Lebot V."/>
            <person name="Ndunguru J."/>
            <person name="Mkamilo G."/>
            <person name="Bart R.S."/>
            <person name="Setter T.L."/>
            <person name="Gleadow R.M."/>
            <person name="Kulakow P."/>
            <person name="Ferguson M.E."/>
            <person name="Rounsley S."/>
            <person name="Rokhsar D.S."/>
        </authorList>
    </citation>
    <scope>NUCLEOTIDE SEQUENCE [LARGE SCALE GENOMIC DNA]</scope>
    <source>
        <strain evidence="4">cv. AM560-2</strain>
    </source>
</reference>
<dbReference type="AlphaFoldDB" id="A0A2C9VND9"/>
<dbReference type="InterPro" id="IPR019734">
    <property type="entry name" value="TPR_rpt"/>
</dbReference>
<evidence type="ECO:0000313" key="3">
    <source>
        <dbReference type="EMBL" id="OAY47223.1"/>
    </source>
</evidence>
<evidence type="ECO:0000256" key="1">
    <source>
        <dbReference type="PROSITE-ProRule" id="PRU00339"/>
    </source>
</evidence>
<feature type="repeat" description="TPR" evidence="1">
    <location>
        <begin position="104"/>
        <end position="137"/>
    </location>
</feature>
<dbReference type="Gene3D" id="1.25.40.10">
    <property type="entry name" value="Tetratricopeptide repeat domain"/>
    <property type="match status" value="1"/>
</dbReference>
<organism evidence="3 4">
    <name type="scientific">Manihot esculenta</name>
    <name type="common">Cassava</name>
    <name type="synonym">Jatropha manihot</name>
    <dbReference type="NCBI Taxonomy" id="3983"/>
    <lineage>
        <taxon>Eukaryota</taxon>
        <taxon>Viridiplantae</taxon>
        <taxon>Streptophyta</taxon>
        <taxon>Embryophyta</taxon>
        <taxon>Tracheophyta</taxon>
        <taxon>Spermatophyta</taxon>
        <taxon>Magnoliopsida</taxon>
        <taxon>eudicotyledons</taxon>
        <taxon>Gunneridae</taxon>
        <taxon>Pentapetalae</taxon>
        <taxon>rosids</taxon>
        <taxon>fabids</taxon>
        <taxon>Malpighiales</taxon>
        <taxon>Euphorbiaceae</taxon>
        <taxon>Crotonoideae</taxon>
        <taxon>Manihoteae</taxon>
        <taxon>Manihot</taxon>
    </lineage>
</organism>
<protein>
    <recommendedName>
        <fullName evidence="2">Tetratricopeptide repeat protein 5 OB fold domain-containing protein</fullName>
    </recommendedName>
</protein>